<protein>
    <submittedName>
        <fullName evidence="4">HTH-type transcriptional repressor KstR2</fullName>
    </submittedName>
</protein>
<dbReference type="InterPro" id="IPR050109">
    <property type="entry name" value="HTH-type_TetR-like_transc_reg"/>
</dbReference>
<dbReference type="KEGG" id="tsv:DSM104635_03267"/>
<keyword evidence="5" id="KW-1185">Reference proteome</keyword>
<accession>A0A6I6MST9</accession>
<evidence type="ECO:0000256" key="1">
    <source>
        <dbReference type="ARBA" id="ARBA00023125"/>
    </source>
</evidence>
<dbReference type="SUPFAM" id="SSF46689">
    <property type="entry name" value="Homeodomain-like"/>
    <property type="match status" value="1"/>
</dbReference>
<organism evidence="4 5">
    <name type="scientific">Terricaulis silvestris</name>
    <dbReference type="NCBI Taxonomy" id="2686094"/>
    <lineage>
        <taxon>Bacteria</taxon>
        <taxon>Pseudomonadati</taxon>
        <taxon>Pseudomonadota</taxon>
        <taxon>Alphaproteobacteria</taxon>
        <taxon>Caulobacterales</taxon>
        <taxon>Caulobacteraceae</taxon>
        <taxon>Terricaulis</taxon>
    </lineage>
</organism>
<dbReference type="GO" id="GO:0003700">
    <property type="term" value="F:DNA-binding transcription factor activity"/>
    <property type="evidence" value="ECO:0007669"/>
    <property type="project" value="TreeGrafter"/>
</dbReference>
<dbReference type="InterPro" id="IPR036271">
    <property type="entry name" value="Tet_transcr_reg_TetR-rel_C_sf"/>
</dbReference>
<evidence type="ECO:0000313" key="5">
    <source>
        <dbReference type="Proteomes" id="UP000431269"/>
    </source>
</evidence>
<dbReference type="InterPro" id="IPR023772">
    <property type="entry name" value="DNA-bd_HTH_TetR-type_CS"/>
</dbReference>
<dbReference type="PANTHER" id="PTHR30055">
    <property type="entry name" value="HTH-TYPE TRANSCRIPTIONAL REGULATOR RUTR"/>
    <property type="match status" value="1"/>
</dbReference>
<dbReference type="EMBL" id="CP047045">
    <property type="protein sequence ID" value="QGZ96408.1"/>
    <property type="molecule type" value="Genomic_DNA"/>
</dbReference>
<name>A0A6I6MST9_9CAUL</name>
<feature type="DNA-binding region" description="H-T-H motif" evidence="2">
    <location>
        <begin position="29"/>
        <end position="48"/>
    </location>
</feature>
<dbReference type="GO" id="GO:0000976">
    <property type="term" value="F:transcription cis-regulatory region binding"/>
    <property type="evidence" value="ECO:0007669"/>
    <property type="project" value="TreeGrafter"/>
</dbReference>
<dbReference type="RefSeq" id="WP_158767197.1">
    <property type="nucleotide sequence ID" value="NZ_CP047045.1"/>
</dbReference>
<evidence type="ECO:0000256" key="2">
    <source>
        <dbReference type="PROSITE-ProRule" id="PRU00335"/>
    </source>
</evidence>
<dbReference type="Proteomes" id="UP000431269">
    <property type="component" value="Chromosome"/>
</dbReference>
<feature type="domain" description="HTH tetR-type" evidence="3">
    <location>
        <begin position="6"/>
        <end position="66"/>
    </location>
</feature>
<keyword evidence="1 2" id="KW-0238">DNA-binding</keyword>
<dbReference type="PANTHER" id="PTHR30055:SF187">
    <property type="entry name" value="TRANSCRIPTIONAL REGULATORY PROTEIN"/>
    <property type="match status" value="1"/>
</dbReference>
<dbReference type="Gene3D" id="1.10.357.10">
    <property type="entry name" value="Tetracycline Repressor, domain 2"/>
    <property type="match status" value="1"/>
</dbReference>
<dbReference type="PROSITE" id="PS01081">
    <property type="entry name" value="HTH_TETR_1"/>
    <property type="match status" value="1"/>
</dbReference>
<dbReference type="AlphaFoldDB" id="A0A6I6MST9"/>
<proteinExistence type="predicted"/>
<evidence type="ECO:0000313" key="4">
    <source>
        <dbReference type="EMBL" id="QGZ96408.1"/>
    </source>
</evidence>
<gene>
    <name evidence="4" type="primary">kstR2_3</name>
    <name evidence="4" type="ORF">DSM104635_03267</name>
</gene>
<dbReference type="PROSITE" id="PS50977">
    <property type="entry name" value="HTH_TETR_2"/>
    <property type="match status" value="1"/>
</dbReference>
<reference evidence="5" key="1">
    <citation type="submission" date="2019-12" db="EMBL/GenBank/DDBJ databases">
        <title>Complete genome of Terracaulis silvestris 0127_4.</title>
        <authorList>
            <person name="Vieira S."/>
            <person name="Riedel T."/>
            <person name="Sproer C."/>
            <person name="Pascual J."/>
            <person name="Boedeker C."/>
            <person name="Overmann J."/>
        </authorList>
    </citation>
    <scope>NUCLEOTIDE SEQUENCE [LARGE SCALE GENOMIC DNA]</scope>
    <source>
        <strain evidence="5">0127_4</strain>
    </source>
</reference>
<dbReference type="PRINTS" id="PR00455">
    <property type="entry name" value="HTHTETR"/>
</dbReference>
<dbReference type="SUPFAM" id="SSF48498">
    <property type="entry name" value="Tetracyclin repressor-like, C-terminal domain"/>
    <property type="match status" value="1"/>
</dbReference>
<dbReference type="InterPro" id="IPR001647">
    <property type="entry name" value="HTH_TetR"/>
</dbReference>
<dbReference type="Pfam" id="PF00440">
    <property type="entry name" value="TetR_N"/>
    <property type="match status" value="1"/>
</dbReference>
<sequence>MTAQPPSARDRILAAAIELFLAQGVEGVSVAEVCRAAGVSNGSFFHHFPSKDELALEIVLALRREYWDYLLAVMEPCSDAMEGVANVVRAAFAYQRLHPDRYRLSRSDDALWMRGQEQRFRDDNAPYRGRAGQWIANHVAAGRLPLLLPEIYGALLFGTPHWVARNAHSGAEPTDFNAAEAQLVQTVQKALKV</sequence>
<dbReference type="InterPro" id="IPR009057">
    <property type="entry name" value="Homeodomain-like_sf"/>
</dbReference>
<evidence type="ECO:0000259" key="3">
    <source>
        <dbReference type="PROSITE" id="PS50977"/>
    </source>
</evidence>